<reference evidence="7" key="1">
    <citation type="submission" date="2021-03" db="EMBL/GenBank/DDBJ databases">
        <title>Draft genome sequence of rust myrtle Austropuccinia psidii MF-1, a brazilian biotype.</title>
        <authorList>
            <person name="Quecine M.C."/>
            <person name="Pachon D.M.R."/>
            <person name="Bonatelli M.L."/>
            <person name="Correr F.H."/>
            <person name="Franceschini L.M."/>
            <person name="Leite T.F."/>
            <person name="Margarido G.R.A."/>
            <person name="Almeida C.A."/>
            <person name="Ferrarezi J.A."/>
            <person name="Labate C.A."/>
        </authorList>
    </citation>
    <scope>NUCLEOTIDE SEQUENCE</scope>
    <source>
        <strain evidence="7">MF-1</strain>
    </source>
</reference>
<dbReference type="EMBL" id="AVOT02000146">
    <property type="protein sequence ID" value="MBW0461348.1"/>
    <property type="molecule type" value="Genomic_DNA"/>
</dbReference>
<feature type="region of interest" description="Disordered" evidence="5">
    <location>
        <begin position="1"/>
        <end position="32"/>
    </location>
</feature>
<proteinExistence type="predicted"/>
<dbReference type="InterPro" id="IPR005314">
    <property type="entry name" value="Peptidase_C50"/>
</dbReference>
<evidence type="ECO:0000259" key="6">
    <source>
        <dbReference type="PROSITE" id="PS51700"/>
    </source>
</evidence>
<protein>
    <recommendedName>
        <fullName evidence="2">separase</fullName>
        <ecNumber evidence="2">3.4.22.49</ecNumber>
    </recommendedName>
</protein>
<dbReference type="InterPro" id="IPR011990">
    <property type="entry name" value="TPR-like_helical_dom_sf"/>
</dbReference>
<dbReference type="Pfam" id="PF03568">
    <property type="entry name" value="Separin_C"/>
    <property type="match status" value="1"/>
</dbReference>
<dbReference type="GO" id="GO:0051307">
    <property type="term" value="P:meiotic chromosome separation"/>
    <property type="evidence" value="ECO:0007669"/>
    <property type="project" value="TreeGrafter"/>
</dbReference>
<evidence type="ECO:0000313" key="7">
    <source>
        <dbReference type="EMBL" id="MBW0461348.1"/>
    </source>
</evidence>
<evidence type="ECO:0000256" key="1">
    <source>
        <dbReference type="ARBA" id="ARBA00000451"/>
    </source>
</evidence>
<dbReference type="Proteomes" id="UP000765509">
    <property type="component" value="Unassembled WGS sequence"/>
</dbReference>
<gene>
    <name evidence="7" type="ORF">O181_001063</name>
</gene>
<feature type="compositionally biased region" description="Polar residues" evidence="5">
    <location>
        <begin position="97"/>
        <end position="109"/>
    </location>
</feature>
<dbReference type="PROSITE" id="PS51700">
    <property type="entry name" value="SEPARIN"/>
    <property type="match status" value="1"/>
</dbReference>
<evidence type="ECO:0000256" key="4">
    <source>
        <dbReference type="ARBA" id="ARBA00022829"/>
    </source>
</evidence>
<feature type="compositionally biased region" description="Polar residues" evidence="5">
    <location>
        <begin position="117"/>
        <end position="128"/>
    </location>
</feature>
<keyword evidence="4" id="KW-0159">Chromosome partition</keyword>
<name>A0A9Q3GBD9_9BASI</name>
<comment type="caution">
    <text evidence="7">The sequence shown here is derived from an EMBL/GenBank/DDBJ whole genome shotgun (WGS) entry which is preliminary data.</text>
</comment>
<dbReference type="GO" id="GO:0006508">
    <property type="term" value="P:proteolysis"/>
    <property type="evidence" value="ECO:0007669"/>
    <property type="project" value="InterPro"/>
</dbReference>
<feature type="compositionally biased region" description="Low complexity" evidence="5">
    <location>
        <begin position="76"/>
        <end position="85"/>
    </location>
</feature>
<dbReference type="GO" id="GO:0072686">
    <property type="term" value="C:mitotic spindle"/>
    <property type="evidence" value="ECO:0007669"/>
    <property type="project" value="TreeGrafter"/>
</dbReference>
<evidence type="ECO:0000256" key="2">
    <source>
        <dbReference type="ARBA" id="ARBA00012489"/>
    </source>
</evidence>
<dbReference type="Gene3D" id="1.25.40.10">
    <property type="entry name" value="Tetratricopeptide repeat domain"/>
    <property type="match status" value="1"/>
</dbReference>
<dbReference type="EC" id="3.4.22.49" evidence="2"/>
<dbReference type="GO" id="GO:0005737">
    <property type="term" value="C:cytoplasm"/>
    <property type="evidence" value="ECO:0007669"/>
    <property type="project" value="TreeGrafter"/>
</dbReference>
<keyword evidence="3" id="KW-0378">Hydrolase</keyword>
<dbReference type="OrthoDB" id="10255632at2759"/>
<sequence length="2318" mass="256581">MRRAAHVCASAGENSAPHPARGFLPSRCHHPRRRDDNTFVVELVKISKSSSSSATSLPAFQFQSCRLLTCLQSEMPTSSTAAPSRRSTRARPGTGKTAASSPSKTTQDLTDLPPLPTQQIKNRGLSATRTRKALAQKASQKSSTHLNLNDINGKPHVNLSDTNGKRSASKPMGREPSSSVDVLANGVQKIAIDSKPTHLRCKHSMLSPPSESKVDLPIGEKITLQMKAVNLNLSKLSAVRKSGWKADVQPIDQQLLDSKEDGSNSWSNKLNEVLVAINQCYLALHALRKLTSTSSNPSHAYGIERAGLALVNHVLELKLYNPALRLLEIAHDSLQALIYPSAPAPLPLTLSKSIDTSPIASTAWDSFSKVLTFSIPKNLEQVILPSLKDVALLLLTAIAQGFQAFLKANTEPVISLIHGSSKHFQLSASPENAQTAVIRAGICLCAFQSSDNIDQWSAIFFSIKDEELSQRMLGVAQALYSSVVKACVIWEDFLEPRVLFQLRKSAILLLHTLQIKFNCHKTGDTLMGQARKALLLYARSCSGQISEVVADARLLFTQLIQAQQAEDHVCLSKTSGWQELCEVFIGLARKVGDFELVDQAIALIGIAPQTPTEDVNRLQTQKPPISEQNVGILLANVATTNDFLDHYLKTGQDRGAVNHLEKSAFSIAALTHRGDTMSIELRLKINLVVDKLRRICNRVMRRTIAEESKSSLNERIPVACYSISKTIVDMWANYVLKEGKIADNRAADATLRLTMIAGSVETLVAMAESSFRVDCPESHRIALDHFDRCQPLIKLLNVPDVSIIRCLTSAYYNAGVALYHEGKVAIAIDFVRPACELPNTMFNILGNSGSMLELDSYIDTDGTLQALKQQMIKRWELLALCYLSINPAKSYDAYIAAILSHDPANFACLSKLAGKGASICSILGAAPGLCKLVQRATRLATWELLLPDTQCSLRNSLSSKSLPDSDVGIILELQLQYLYQNTRKGECRFAIKRIINDCLDIYNKEIYPLRRTRALIRFMEWHVSISSEVRSDSTYDTLLSLLAEATALLQASNYGFDDGLKLFANQYFALSYIWLALAAQLRDLQDDFVEFSQQALTKMEGISFRVKSSPLKAKLKTRSIGPTVSKPCPRSVSAKSKVNLVTPLTPVSKINKCPHLPFKTPGQNRDSKPSRLFSPSVKMQSLDLSTVAESCPFDEPTRQAQLLTLFAYVLDAHGLVLLKLRVFTFLQRLGLACGWQSSADEQDVGRQIATNVDLASTYMQCEEYDHSSTLLSDAQHIINSSSTQSLQDALTSESMILLLYSRCFAEAGDLASAISVFICAGDKWTLAIQEDGQSGKSEMSSTQKVVQKTRALQMIALASFTHSHIQEKQGNLTLAIESAARAVRLLYRASSNILRISSRPPEQAAQTVAHSVGDVFSSNPQAQDCVPLPEVPRESTPLPLTIESHPIGELNWKLAGMIFGMLSRVIALYISLGSPRIAEGYLAQLLAISNHIGSPRLKVSSMTIKANILIFKREFEAAETILKDSFLLLPDQPSCEVAELWRLKCEVAYKLANFAEAKAHCAKMLQFLKGLDSNCAFVLQSTSSPKSLKVSFKSPTRVSVPSLTCVVPTLLAAQVTRIQVLISRAMRRSEELSHALRVFSKMPLRAREKVFETTLMAMLRLDDVLQNFRVDPLLGVLPEAMIIIPHLSGLDKITGRKNEFAQLSQPIKLMHEMLTKRVIGCADVVNLHEAIDTLVTLKFVTSILGQTTKNASSEVAALLDFGCNLTLRREMLENLRLKLRSVTPGNDMDWPSEMKDIPETLMVHGTDTDSASEGKQRYWQGLAVNHQNDMDSPATYRPLPSLPTGWRVVSIHLAFDRSSLFVVQHNETCNPFVVKLPMDRFNRREGEDDLFTLPVASKELQEIVSRSNAATQRARHVSGHNEKVLWWQERQQLDARMRNLVENIENNWFGACKGILRSCNKVSDLPAVGKALEKIFRHHLISSQDKHLCRQSLDENIIHCFIALSINCRDEDLEDLIQFAVDSYQTREAPVVGDEVDADQAICELRALQKEILIPYSLEETRQQHLFLILDKQLHGFPWEVLPTLLGHSVSRIPSLSFLRDRLVHNDESIPTPLLLDVTRTSYILNPSGDLSSTQSQFETWLEANQAWNGIKGRPPSSEEVKQALLSKNLMLYFGHGGAEQYIRSSTIKQLRRCAVTMLWGCSSGMLQDQGDFDPTGTPYAYMVAGCPSLLANLWDVTDKDIDRLAIELFKQTGLYSQEHGGCGVMTLTSALAQVRSCCQLKYLNGAAPVVYGIPVKFVFPTFSPDNNKPQSDVKLES</sequence>
<evidence type="ECO:0000256" key="5">
    <source>
        <dbReference type="SAM" id="MobiDB-lite"/>
    </source>
</evidence>
<accession>A0A9Q3GBD9</accession>
<feature type="region of interest" description="Disordered" evidence="5">
    <location>
        <begin position="74"/>
        <end position="179"/>
    </location>
</feature>
<dbReference type="PANTHER" id="PTHR12792:SF0">
    <property type="entry name" value="SEPARIN"/>
    <property type="match status" value="1"/>
</dbReference>
<feature type="domain" description="Peptidase C50" evidence="6">
    <location>
        <begin position="2118"/>
        <end position="2213"/>
    </location>
</feature>
<dbReference type="PANTHER" id="PTHR12792">
    <property type="entry name" value="EXTRA SPINDLE POLES 1-RELATED"/>
    <property type="match status" value="1"/>
</dbReference>
<evidence type="ECO:0000256" key="3">
    <source>
        <dbReference type="ARBA" id="ARBA00022801"/>
    </source>
</evidence>
<dbReference type="InterPro" id="IPR030397">
    <property type="entry name" value="SEPARIN_core_dom"/>
</dbReference>
<comment type="catalytic activity">
    <reaction evidence="1">
        <text>All bonds known to be hydrolyzed by this endopeptidase have arginine in P1 and an acidic residue in P4. P6 is often occupied by an acidic residue or by a hydroxy-amino-acid residue, the phosphorylation of which enhances cleavage.</text>
        <dbReference type="EC" id="3.4.22.49"/>
    </reaction>
</comment>
<evidence type="ECO:0000313" key="8">
    <source>
        <dbReference type="Proteomes" id="UP000765509"/>
    </source>
</evidence>
<dbReference type="GO" id="GO:0044732">
    <property type="term" value="C:mitotic spindle pole body"/>
    <property type="evidence" value="ECO:0007669"/>
    <property type="project" value="TreeGrafter"/>
</dbReference>
<keyword evidence="8" id="KW-1185">Reference proteome</keyword>
<feature type="compositionally biased region" description="Polar residues" evidence="5">
    <location>
        <begin position="137"/>
        <end position="150"/>
    </location>
</feature>
<organism evidence="7 8">
    <name type="scientific">Austropuccinia psidii MF-1</name>
    <dbReference type="NCBI Taxonomy" id="1389203"/>
    <lineage>
        <taxon>Eukaryota</taxon>
        <taxon>Fungi</taxon>
        <taxon>Dikarya</taxon>
        <taxon>Basidiomycota</taxon>
        <taxon>Pucciniomycotina</taxon>
        <taxon>Pucciniomycetes</taxon>
        <taxon>Pucciniales</taxon>
        <taxon>Sphaerophragmiaceae</taxon>
        <taxon>Austropuccinia</taxon>
    </lineage>
</organism>
<dbReference type="GO" id="GO:0005634">
    <property type="term" value="C:nucleus"/>
    <property type="evidence" value="ECO:0007669"/>
    <property type="project" value="InterPro"/>
</dbReference>
<dbReference type="GO" id="GO:0004197">
    <property type="term" value="F:cysteine-type endopeptidase activity"/>
    <property type="evidence" value="ECO:0007669"/>
    <property type="project" value="InterPro"/>
</dbReference>